<dbReference type="AlphaFoldDB" id="A0A4S4LDA5"/>
<dbReference type="InterPro" id="IPR036322">
    <property type="entry name" value="WD40_repeat_dom_sf"/>
</dbReference>
<evidence type="ECO:0000313" key="3">
    <source>
        <dbReference type="Proteomes" id="UP000308199"/>
    </source>
</evidence>
<organism evidence="2 3">
    <name type="scientific">Phellinidium pouzarii</name>
    <dbReference type="NCBI Taxonomy" id="167371"/>
    <lineage>
        <taxon>Eukaryota</taxon>
        <taxon>Fungi</taxon>
        <taxon>Dikarya</taxon>
        <taxon>Basidiomycota</taxon>
        <taxon>Agaricomycotina</taxon>
        <taxon>Agaricomycetes</taxon>
        <taxon>Hymenochaetales</taxon>
        <taxon>Hymenochaetaceae</taxon>
        <taxon>Phellinidium</taxon>
    </lineage>
</organism>
<sequence>MHTDHEGKNGSAVTGRGRSSHIDLASDSDADAEDDSDDDSGNDDEKEGSALGLSTSDDRNMKLDAATVIGDLYEQCNVLKEKLHSLENAMSRLGGAQDAVRCIRKLRRSLQFSKDLNDFKKYGQINDAKDDTFYNSFAPMKSHVEKVLENAEAMKEAFHQFGSVNGCQLISLCGSLQRICLETGYIANKMSRTYKSVIDQGAIQVTLGGFDGPLAVADSGASSLSIYKDYQVSPQTIYLDTEKFFGTPKQLLWSPDNENLLIRMSNSLSLWSEKNSVRELFTSPILIQDALWIKDSLRVLVIQTELLTFIDGHTGLPVATLPLHGIRVVAAQGIGNDYLACIADDFLNGNTVRKLLVLNCNTAEVVYGGTRIKNSAYSLRLAKDDFDDNLNKVLLSFEDGSEPQLWYLKQSGLTLWEAKPMFKYDKGPSLCVSPASFAGGTNKLVVCVASYYESLNADTIWVWSTDEAMLIHRVDIEKVHSSLPISVSWKIDDFWQLALAAAYDDGKTVKTGKICFFDSIDAYQEMTKSDIQAVLKT</sequence>
<evidence type="ECO:0000313" key="2">
    <source>
        <dbReference type="EMBL" id="THH09699.1"/>
    </source>
</evidence>
<feature type="region of interest" description="Disordered" evidence="1">
    <location>
        <begin position="1"/>
        <end position="57"/>
    </location>
</feature>
<feature type="compositionally biased region" description="Acidic residues" evidence="1">
    <location>
        <begin position="26"/>
        <end position="46"/>
    </location>
</feature>
<dbReference type="EMBL" id="SGPK01000055">
    <property type="protein sequence ID" value="THH09699.1"/>
    <property type="molecule type" value="Genomic_DNA"/>
</dbReference>
<gene>
    <name evidence="2" type="ORF">EW145_g1823</name>
</gene>
<proteinExistence type="predicted"/>
<dbReference type="Proteomes" id="UP000308199">
    <property type="component" value="Unassembled WGS sequence"/>
</dbReference>
<accession>A0A4S4LDA5</accession>
<dbReference type="SUPFAM" id="SSF50978">
    <property type="entry name" value="WD40 repeat-like"/>
    <property type="match status" value="1"/>
</dbReference>
<name>A0A4S4LDA5_9AGAM</name>
<protein>
    <submittedName>
        <fullName evidence="2">Uncharacterized protein</fullName>
    </submittedName>
</protein>
<evidence type="ECO:0000256" key="1">
    <source>
        <dbReference type="SAM" id="MobiDB-lite"/>
    </source>
</evidence>
<reference evidence="2 3" key="1">
    <citation type="submission" date="2019-02" db="EMBL/GenBank/DDBJ databases">
        <title>Genome sequencing of the rare red list fungi Phellinidium pouzarii.</title>
        <authorList>
            <person name="Buettner E."/>
            <person name="Kellner H."/>
        </authorList>
    </citation>
    <scope>NUCLEOTIDE SEQUENCE [LARGE SCALE GENOMIC DNA]</scope>
    <source>
        <strain evidence="2 3">DSM 108285</strain>
    </source>
</reference>
<comment type="caution">
    <text evidence="2">The sequence shown here is derived from an EMBL/GenBank/DDBJ whole genome shotgun (WGS) entry which is preliminary data.</text>
</comment>
<keyword evidence="3" id="KW-1185">Reference proteome</keyword>